<dbReference type="Proteomes" id="UP001341840">
    <property type="component" value="Unassembled WGS sequence"/>
</dbReference>
<sequence>MSDRSFSLGIVESAFTAIWNYPKSFKIKAHGDNVYQFFFAKETDLIRLERGSPWLIKQFTIHVRRWKSGINFHEAARKIGERIGTVLEVDLFEMRPKELQIMKVRVNVDITTLKQSIRVASPAKQQYEIQLKYEKLGIRCRCCGFMGHEMRNYDTYLTLSASNVDPLLAWRADLKADQN</sequence>
<reference evidence="3 4" key="1">
    <citation type="journal article" date="2023" name="Plants (Basel)">
        <title>Bridging the Gap: Combining Genomics and Transcriptomics Approaches to Understand Stylosanthes scabra, an Orphan Legume from the Brazilian Caatinga.</title>
        <authorList>
            <person name="Ferreira-Neto J.R.C."/>
            <person name="da Silva M.D."/>
            <person name="Binneck E."/>
            <person name="de Melo N.F."/>
            <person name="da Silva R.H."/>
            <person name="de Melo A.L.T.M."/>
            <person name="Pandolfi V."/>
            <person name="Bustamante F.O."/>
            <person name="Brasileiro-Vidal A.C."/>
            <person name="Benko-Iseppon A.M."/>
        </authorList>
    </citation>
    <scope>NUCLEOTIDE SEQUENCE [LARGE SCALE GENOMIC DNA]</scope>
    <source>
        <tissue evidence="3">Leaves</tissue>
    </source>
</reference>
<evidence type="ECO:0000313" key="4">
    <source>
        <dbReference type="Proteomes" id="UP001341840"/>
    </source>
</evidence>
<dbReference type="InterPro" id="IPR025836">
    <property type="entry name" value="Zn_knuckle_CX2CX4HX4C"/>
</dbReference>
<evidence type="ECO:0008006" key="5">
    <source>
        <dbReference type="Google" id="ProtNLM"/>
    </source>
</evidence>
<dbReference type="InterPro" id="IPR025558">
    <property type="entry name" value="DUF4283"/>
</dbReference>
<proteinExistence type="predicted"/>
<evidence type="ECO:0000259" key="2">
    <source>
        <dbReference type="Pfam" id="PF14392"/>
    </source>
</evidence>
<dbReference type="Pfam" id="PF14111">
    <property type="entry name" value="DUF4283"/>
    <property type="match status" value="1"/>
</dbReference>
<protein>
    <recommendedName>
        <fullName evidence="5">DUF4283 domain-containing protein</fullName>
    </recommendedName>
</protein>
<dbReference type="PANTHER" id="PTHR31286">
    <property type="entry name" value="GLYCINE-RICH CELL WALL STRUCTURAL PROTEIN 1.8-LIKE"/>
    <property type="match status" value="1"/>
</dbReference>
<evidence type="ECO:0000259" key="1">
    <source>
        <dbReference type="Pfam" id="PF14111"/>
    </source>
</evidence>
<keyword evidence="4" id="KW-1185">Reference proteome</keyword>
<dbReference type="EMBL" id="JASCZI010151040">
    <property type="protein sequence ID" value="MED6167456.1"/>
    <property type="molecule type" value="Genomic_DNA"/>
</dbReference>
<evidence type="ECO:0000313" key="3">
    <source>
        <dbReference type="EMBL" id="MED6167456.1"/>
    </source>
</evidence>
<dbReference type="InterPro" id="IPR040256">
    <property type="entry name" value="At4g02000-like"/>
</dbReference>
<dbReference type="Pfam" id="PF14392">
    <property type="entry name" value="zf-CCHC_4"/>
    <property type="match status" value="1"/>
</dbReference>
<feature type="domain" description="Zinc knuckle CX2CX4HX4C" evidence="2">
    <location>
        <begin position="113"/>
        <end position="153"/>
    </location>
</feature>
<accession>A0ABU6V546</accession>
<organism evidence="3 4">
    <name type="scientific">Stylosanthes scabra</name>
    <dbReference type="NCBI Taxonomy" id="79078"/>
    <lineage>
        <taxon>Eukaryota</taxon>
        <taxon>Viridiplantae</taxon>
        <taxon>Streptophyta</taxon>
        <taxon>Embryophyta</taxon>
        <taxon>Tracheophyta</taxon>
        <taxon>Spermatophyta</taxon>
        <taxon>Magnoliopsida</taxon>
        <taxon>eudicotyledons</taxon>
        <taxon>Gunneridae</taxon>
        <taxon>Pentapetalae</taxon>
        <taxon>rosids</taxon>
        <taxon>fabids</taxon>
        <taxon>Fabales</taxon>
        <taxon>Fabaceae</taxon>
        <taxon>Papilionoideae</taxon>
        <taxon>50 kb inversion clade</taxon>
        <taxon>dalbergioids sensu lato</taxon>
        <taxon>Dalbergieae</taxon>
        <taxon>Pterocarpus clade</taxon>
        <taxon>Stylosanthes</taxon>
    </lineage>
</organism>
<name>A0ABU6V546_9FABA</name>
<feature type="domain" description="DUF4283" evidence="1">
    <location>
        <begin position="4"/>
        <end position="73"/>
    </location>
</feature>
<gene>
    <name evidence="3" type="ORF">PIB30_002938</name>
</gene>
<comment type="caution">
    <text evidence="3">The sequence shown here is derived from an EMBL/GenBank/DDBJ whole genome shotgun (WGS) entry which is preliminary data.</text>
</comment>
<dbReference type="PANTHER" id="PTHR31286:SF178">
    <property type="entry name" value="DUF4283 DOMAIN-CONTAINING PROTEIN"/>
    <property type="match status" value="1"/>
</dbReference>